<accession>A0AA90TZB6</accession>
<gene>
    <name evidence="2" type="ORF">J2750_001406</name>
</gene>
<dbReference type="Proteomes" id="UP001185015">
    <property type="component" value="Unassembled WGS sequence"/>
</dbReference>
<evidence type="ECO:0000313" key="2">
    <source>
        <dbReference type="EMBL" id="MDR6222946.1"/>
    </source>
</evidence>
<feature type="domain" description="DUF1638" evidence="1">
    <location>
        <begin position="54"/>
        <end position="219"/>
    </location>
</feature>
<name>A0AA90TZB6_9EURY</name>
<dbReference type="RefSeq" id="WP_270096856.1">
    <property type="nucleotide sequence ID" value="NZ_JAQFFK010000005.1"/>
</dbReference>
<comment type="caution">
    <text evidence="2">The sequence shown here is derived from an EMBL/GenBank/DDBJ whole genome shotgun (WGS) entry which is preliminary data.</text>
</comment>
<dbReference type="AlphaFoldDB" id="A0AA90TZB6"/>
<sequence>MVALDRLPSLISEIERTIIPEFKLLLSRIPFLRKMHYKTLKKNKQQITVVVNLLTKTLHADTDKLHSEVCRNVREMAEFSDGILLFYGKCGYNSEKMEAELKDFDCPLYFLKDENRELADDCISIALGGNEIYTKTMLIGNGKASMYATPMWMSSFREELDRPTVPSQNLNKYLSNPRYGQVFKINTQGFKYNGFHKSVSEFAKAFDMNIIEIDGSMKIAVDSYMDAKVGVYKNVE</sequence>
<dbReference type="InterPro" id="IPR012437">
    <property type="entry name" value="DUF1638"/>
</dbReference>
<reference evidence="2 3" key="1">
    <citation type="submission" date="2023-07" db="EMBL/GenBank/DDBJ databases">
        <title>Genomic Encyclopedia of Type Strains, Phase IV (KMG-IV): sequencing the most valuable type-strain genomes for metagenomic binning, comparative biology and taxonomic classification.</title>
        <authorList>
            <person name="Goeker M."/>
        </authorList>
    </citation>
    <scope>NUCLEOTIDE SEQUENCE [LARGE SCALE GENOMIC DNA]</scope>
    <source>
        <strain evidence="2 3">DSM 17273</strain>
    </source>
</reference>
<organism evidence="2 3">
    <name type="scientific">Methanococcoides alaskense</name>
    <dbReference type="NCBI Taxonomy" id="325778"/>
    <lineage>
        <taxon>Archaea</taxon>
        <taxon>Methanobacteriati</taxon>
        <taxon>Methanobacteriota</taxon>
        <taxon>Stenosarchaea group</taxon>
        <taxon>Methanomicrobia</taxon>
        <taxon>Methanosarcinales</taxon>
        <taxon>Methanosarcinaceae</taxon>
        <taxon>Methanococcoides</taxon>
    </lineage>
</organism>
<evidence type="ECO:0000313" key="3">
    <source>
        <dbReference type="Proteomes" id="UP001185015"/>
    </source>
</evidence>
<dbReference type="Pfam" id="PF07796">
    <property type="entry name" value="DUF1638"/>
    <property type="match status" value="1"/>
</dbReference>
<evidence type="ECO:0000259" key="1">
    <source>
        <dbReference type="Pfam" id="PF07796"/>
    </source>
</evidence>
<proteinExistence type="predicted"/>
<keyword evidence="3" id="KW-1185">Reference proteome</keyword>
<protein>
    <recommendedName>
        <fullName evidence="1">DUF1638 domain-containing protein</fullName>
    </recommendedName>
</protein>
<dbReference type="EMBL" id="JAVDQI010000004">
    <property type="protein sequence ID" value="MDR6222946.1"/>
    <property type="molecule type" value="Genomic_DNA"/>
</dbReference>